<dbReference type="PANTHER" id="PTHR21320:SF3">
    <property type="entry name" value="CYTOCHROME C OXIDASE ASSEMBLY PROTEIN COX11, MITOCHONDRIAL-RELATED"/>
    <property type="match status" value="1"/>
</dbReference>
<dbReference type="GO" id="GO:0005743">
    <property type="term" value="C:mitochondrial inner membrane"/>
    <property type="evidence" value="ECO:0007669"/>
    <property type="project" value="UniProtKB-SubCell"/>
</dbReference>
<evidence type="ECO:0000256" key="1">
    <source>
        <dbReference type="ARBA" id="ARBA00004007"/>
    </source>
</evidence>
<keyword evidence="4" id="KW-1133">Transmembrane helix</keyword>
<name>K1Q7W0_MAGGI</name>
<comment type="subcellular location">
    <subcellularLocation>
        <location evidence="2">Mitochondrion inner membrane</location>
        <topology evidence="2">Single-pass membrane protein</topology>
        <orientation evidence="2">Intermembrane side</orientation>
    </subcellularLocation>
</comment>
<reference evidence="6" key="1">
    <citation type="journal article" date="2012" name="Nature">
        <title>The oyster genome reveals stress adaptation and complexity of shell formation.</title>
        <authorList>
            <person name="Zhang G."/>
            <person name="Fang X."/>
            <person name="Guo X."/>
            <person name="Li L."/>
            <person name="Luo R."/>
            <person name="Xu F."/>
            <person name="Yang P."/>
            <person name="Zhang L."/>
            <person name="Wang X."/>
            <person name="Qi H."/>
            <person name="Xiong Z."/>
            <person name="Que H."/>
            <person name="Xie Y."/>
            <person name="Holland P.W."/>
            <person name="Paps J."/>
            <person name="Zhu Y."/>
            <person name="Wu F."/>
            <person name="Chen Y."/>
            <person name="Wang J."/>
            <person name="Peng C."/>
            <person name="Meng J."/>
            <person name="Yang L."/>
            <person name="Liu J."/>
            <person name="Wen B."/>
            <person name="Zhang N."/>
            <person name="Huang Z."/>
            <person name="Zhu Q."/>
            <person name="Feng Y."/>
            <person name="Mount A."/>
            <person name="Hedgecock D."/>
            <person name="Xu Z."/>
            <person name="Liu Y."/>
            <person name="Domazet-Loso T."/>
            <person name="Du Y."/>
            <person name="Sun X."/>
            <person name="Zhang S."/>
            <person name="Liu B."/>
            <person name="Cheng P."/>
            <person name="Jiang X."/>
            <person name="Li J."/>
            <person name="Fan D."/>
            <person name="Wang W."/>
            <person name="Fu W."/>
            <person name="Wang T."/>
            <person name="Wang B."/>
            <person name="Zhang J."/>
            <person name="Peng Z."/>
            <person name="Li Y."/>
            <person name="Li N."/>
            <person name="Wang J."/>
            <person name="Chen M."/>
            <person name="He Y."/>
            <person name="Tan F."/>
            <person name="Song X."/>
            <person name="Zheng Q."/>
            <person name="Huang R."/>
            <person name="Yang H."/>
            <person name="Du X."/>
            <person name="Chen L."/>
            <person name="Yang M."/>
            <person name="Gaffney P.M."/>
            <person name="Wang S."/>
            <person name="Luo L."/>
            <person name="She Z."/>
            <person name="Ming Y."/>
            <person name="Huang W."/>
            <person name="Zhang S."/>
            <person name="Huang B."/>
            <person name="Zhang Y."/>
            <person name="Qu T."/>
            <person name="Ni P."/>
            <person name="Miao G."/>
            <person name="Wang J."/>
            <person name="Wang Q."/>
            <person name="Steinberg C.E."/>
            <person name="Wang H."/>
            <person name="Li N."/>
            <person name="Qian L."/>
            <person name="Zhang G."/>
            <person name="Li Y."/>
            <person name="Yang H."/>
            <person name="Liu X."/>
            <person name="Wang J."/>
            <person name="Yin Y."/>
            <person name="Wang J."/>
        </authorList>
    </citation>
    <scope>NUCLEOTIDE SEQUENCE [LARGE SCALE GENOMIC DNA]</scope>
    <source>
        <strain evidence="6">05x7-T-G4-1.051#20</strain>
    </source>
</reference>
<dbReference type="HOGENOM" id="CLU_045000_5_3_1"/>
<protein>
    <submittedName>
        <fullName evidence="6">Cytochrome c oxidase assembly protein COX11, mitochondrial</fullName>
    </submittedName>
</protein>
<proteinExistence type="predicted"/>
<evidence type="ECO:0000256" key="3">
    <source>
        <dbReference type="ARBA" id="ARBA00022692"/>
    </source>
</evidence>
<organism evidence="6">
    <name type="scientific">Magallana gigas</name>
    <name type="common">Pacific oyster</name>
    <name type="synonym">Crassostrea gigas</name>
    <dbReference type="NCBI Taxonomy" id="29159"/>
    <lineage>
        <taxon>Eukaryota</taxon>
        <taxon>Metazoa</taxon>
        <taxon>Spiralia</taxon>
        <taxon>Lophotrochozoa</taxon>
        <taxon>Mollusca</taxon>
        <taxon>Bivalvia</taxon>
        <taxon>Autobranchia</taxon>
        <taxon>Pteriomorphia</taxon>
        <taxon>Ostreida</taxon>
        <taxon>Ostreoidea</taxon>
        <taxon>Ostreidae</taxon>
        <taxon>Magallana</taxon>
    </lineage>
</organism>
<dbReference type="Gene3D" id="2.60.370.10">
    <property type="entry name" value="Ctag/Cox11"/>
    <property type="match status" value="2"/>
</dbReference>
<keyword evidence="3" id="KW-0812">Transmembrane</keyword>
<dbReference type="InParanoid" id="K1Q7W0"/>
<dbReference type="GO" id="GO:0005507">
    <property type="term" value="F:copper ion binding"/>
    <property type="evidence" value="ECO:0007669"/>
    <property type="project" value="InterPro"/>
</dbReference>
<sequence length="192" mass="22104">MTGATILSVPLYRVFCQKSGRGGKAIQKGNEKVETMKPEDRLITVKFNADRSAQMQWDFRPQQREIEVRVGETALAFYNAKNPTDKPIIGISTYTIVPWQAGYYFNKIQCFCFEEQRLNPGEEEKKAHNSEQPLFKGPQRVEMPVFFYLDPDLLNDPRMDNVDDIVLSYTFFSSKDQEVKYPGQQTNMPANA</sequence>
<gene>
    <name evidence="6" type="ORF">CGI_10025404</name>
</gene>
<dbReference type="EMBL" id="JH817025">
    <property type="protein sequence ID" value="EKC27414.1"/>
    <property type="molecule type" value="Genomic_DNA"/>
</dbReference>
<dbReference type="Pfam" id="PF04442">
    <property type="entry name" value="CtaG_Cox11"/>
    <property type="match status" value="2"/>
</dbReference>
<dbReference type="PIRSF" id="PIRSF005413">
    <property type="entry name" value="COX11"/>
    <property type="match status" value="1"/>
</dbReference>
<evidence type="ECO:0000313" key="6">
    <source>
        <dbReference type="EMBL" id="EKC27414.1"/>
    </source>
</evidence>
<dbReference type="InterPro" id="IPR007533">
    <property type="entry name" value="Cyt_c_oxidase_assmbl_CtaG"/>
</dbReference>
<dbReference type="SUPFAM" id="SSF110111">
    <property type="entry name" value="Ctag/Cox11"/>
    <property type="match status" value="2"/>
</dbReference>
<dbReference type="PANTHER" id="PTHR21320">
    <property type="entry name" value="CYTOCHROME C OXIDASE ASSEMBLY PROTEIN COX11-RELATED"/>
    <property type="match status" value="1"/>
</dbReference>
<keyword evidence="5" id="KW-0472">Membrane</keyword>
<evidence type="ECO:0000256" key="4">
    <source>
        <dbReference type="ARBA" id="ARBA00022989"/>
    </source>
</evidence>
<evidence type="ECO:0000256" key="2">
    <source>
        <dbReference type="ARBA" id="ARBA00004243"/>
    </source>
</evidence>
<dbReference type="InterPro" id="IPR023471">
    <property type="entry name" value="CtaG/Cox11_dom_sf"/>
</dbReference>
<comment type="function">
    <text evidence="1">Exerts its effect at some terminal stage of cytochrome c oxidase synthesis, probably by being involved in the insertion of the copper B into subunit I.</text>
</comment>
<dbReference type="AlphaFoldDB" id="K1Q7W0"/>
<dbReference type="FunCoup" id="K1Q7W0">
    <property type="interactions" value="910"/>
</dbReference>
<accession>K1Q7W0</accession>
<evidence type="ECO:0000256" key="5">
    <source>
        <dbReference type="ARBA" id="ARBA00023136"/>
    </source>
</evidence>